<evidence type="ECO:0000313" key="2">
    <source>
        <dbReference type="EMBL" id="TDZ28382.1"/>
    </source>
</evidence>
<evidence type="ECO:0000313" key="3">
    <source>
        <dbReference type="Proteomes" id="UP000295083"/>
    </source>
</evidence>
<keyword evidence="3" id="KW-1185">Reference proteome</keyword>
<dbReference type="InterPro" id="IPR055222">
    <property type="entry name" value="PRISE-like_Rossmann-fold"/>
</dbReference>
<dbReference type="Gene3D" id="3.40.50.720">
    <property type="entry name" value="NAD(P)-binding Rossmann-like Domain"/>
    <property type="match status" value="1"/>
</dbReference>
<comment type="caution">
    <text evidence="2">The sequence shown here is derived from an EMBL/GenBank/DDBJ whole genome shotgun (WGS) entry which is preliminary data.</text>
</comment>
<evidence type="ECO:0000259" key="1">
    <source>
        <dbReference type="Pfam" id="PF22917"/>
    </source>
</evidence>
<dbReference type="SUPFAM" id="SSF51735">
    <property type="entry name" value="NAD(P)-binding Rossmann-fold domains"/>
    <property type="match status" value="1"/>
</dbReference>
<dbReference type="EMBL" id="QAPG01000834">
    <property type="protein sequence ID" value="TDZ28382.1"/>
    <property type="molecule type" value="Genomic_DNA"/>
</dbReference>
<sequence>MPGKAAIVFGASGVSGWAFVNELLQDYPAPGTWSKVYAHFNRPMSREEALWPNDDRLNVISGVDLLGSSVEEISNALRAQAPDIAEVTHAYFMAYKANSVPLVEVEENEILLRRAITALDSLAPSLEFVVLQHGGRYYGLHLMEDRPTGDIHPPYKETMPMLAKPLRDELFYYAQLEWLEKFAADRQWGWCETRPDIVIGFTPAHNAYNLAGTVGVFCSLFRELHGEGAECPFPGTEKSWNAVWSHSSSDMLARQAIHVSLTQPWCSRKGEAFNAADSPTASTWSKRWPEICSYFGLHGVKLDEDDPIEMRSFIKGNSSAWEAMETKYNLRQGFADRPFETPSWEHIMMSQFDFDRPYDVAKIYGTGFSEERTTLQAWRPVFERMRRAKVIPSAFE</sequence>
<dbReference type="Proteomes" id="UP000295083">
    <property type="component" value="Unassembled WGS sequence"/>
</dbReference>
<dbReference type="Pfam" id="PF22917">
    <property type="entry name" value="PRISE"/>
    <property type="match status" value="1"/>
</dbReference>
<feature type="domain" description="PRISE-like Rossmann-fold" evidence="1">
    <location>
        <begin position="6"/>
        <end position="392"/>
    </location>
</feature>
<dbReference type="InterPro" id="IPR036291">
    <property type="entry name" value="NAD(P)-bd_dom_sf"/>
</dbReference>
<gene>
    <name evidence="2" type="primary">sirQ-0</name>
    <name evidence="2" type="ORF">C8035_v007575</name>
</gene>
<name>A0A4R8PRP9_9PEZI</name>
<dbReference type="CDD" id="cd08948">
    <property type="entry name" value="5beta-POR_like_SDR_a"/>
    <property type="match status" value="1"/>
</dbReference>
<reference evidence="2 3" key="1">
    <citation type="submission" date="2018-11" db="EMBL/GenBank/DDBJ databases">
        <title>Genome sequence and assembly of Colletotrichum spinosum.</title>
        <authorList>
            <person name="Gan P."/>
            <person name="Shirasu K."/>
        </authorList>
    </citation>
    <scope>NUCLEOTIDE SEQUENCE [LARGE SCALE GENOMIC DNA]</scope>
    <source>
        <strain evidence="2 3">CBS 515.97</strain>
    </source>
</reference>
<dbReference type="PANTHER" id="PTHR32487">
    <property type="entry name" value="3-OXO-DELTA(4,5)-STEROID 5-BETA-REDUCTASE"/>
    <property type="match status" value="1"/>
</dbReference>
<dbReference type="PANTHER" id="PTHR32487:SF8">
    <property type="entry name" value="NAD-DEPENDENT EPIMERASE_DEHYDRATASE DOMAIN-CONTAINING PROTEIN"/>
    <property type="match status" value="1"/>
</dbReference>
<accession>A0A4R8PRP9</accession>
<proteinExistence type="predicted"/>
<protein>
    <submittedName>
        <fullName evidence="2">Short chain dehydrogenase sirQ</fullName>
    </submittedName>
</protein>
<organism evidence="2 3">
    <name type="scientific">Colletotrichum spinosum</name>
    <dbReference type="NCBI Taxonomy" id="1347390"/>
    <lineage>
        <taxon>Eukaryota</taxon>
        <taxon>Fungi</taxon>
        <taxon>Dikarya</taxon>
        <taxon>Ascomycota</taxon>
        <taxon>Pezizomycotina</taxon>
        <taxon>Sordariomycetes</taxon>
        <taxon>Hypocreomycetidae</taxon>
        <taxon>Glomerellales</taxon>
        <taxon>Glomerellaceae</taxon>
        <taxon>Colletotrichum</taxon>
        <taxon>Colletotrichum orbiculare species complex</taxon>
    </lineage>
</organism>
<dbReference type="AlphaFoldDB" id="A0A4R8PRP9"/>